<keyword evidence="2" id="KW-1185">Reference proteome</keyword>
<accession>A0ABT3DCJ3</accession>
<evidence type="ECO:0000313" key="2">
    <source>
        <dbReference type="Proteomes" id="UP001526147"/>
    </source>
</evidence>
<name>A0ABT3DCJ3_9BACI</name>
<evidence type="ECO:0000313" key="1">
    <source>
        <dbReference type="EMBL" id="MCV9884711.1"/>
    </source>
</evidence>
<sequence>MLKEIRKTAAGTEYWDTEAKKVIIGGVDLAKEPDTDNDINLDEMNAEQLLAFAEENNIDVPGNMSKEETIRKHIAEELGS</sequence>
<protein>
    <recommendedName>
        <fullName evidence="3">Rho termination factor N-terminal domain-containing protein</fullName>
    </recommendedName>
</protein>
<reference evidence="1 2" key="1">
    <citation type="submission" date="2022-10" db="EMBL/GenBank/DDBJ databases">
        <title>Draft genome assembly of moderately radiation resistant bacterium Metabacillus halosaccharovorans.</title>
        <authorList>
            <person name="Pal S."/>
            <person name="Gopinathan A."/>
        </authorList>
    </citation>
    <scope>NUCLEOTIDE SEQUENCE [LARGE SCALE GENOMIC DNA]</scope>
    <source>
        <strain evidence="1 2">VITHBRA001</strain>
    </source>
</reference>
<evidence type="ECO:0008006" key="3">
    <source>
        <dbReference type="Google" id="ProtNLM"/>
    </source>
</evidence>
<dbReference type="EMBL" id="JAOYEY010000023">
    <property type="protein sequence ID" value="MCV9884711.1"/>
    <property type="molecule type" value="Genomic_DNA"/>
</dbReference>
<proteinExistence type="predicted"/>
<comment type="caution">
    <text evidence="1">The sequence shown here is derived from an EMBL/GenBank/DDBJ whole genome shotgun (WGS) entry which is preliminary data.</text>
</comment>
<organism evidence="1 2">
    <name type="scientific">Metabacillus halosaccharovorans</name>
    <dbReference type="NCBI Taxonomy" id="930124"/>
    <lineage>
        <taxon>Bacteria</taxon>
        <taxon>Bacillati</taxon>
        <taxon>Bacillota</taxon>
        <taxon>Bacilli</taxon>
        <taxon>Bacillales</taxon>
        <taxon>Bacillaceae</taxon>
        <taxon>Metabacillus</taxon>
    </lineage>
</organism>
<dbReference type="Proteomes" id="UP001526147">
    <property type="component" value="Unassembled WGS sequence"/>
</dbReference>
<gene>
    <name evidence="1" type="ORF">OIH86_03530</name>
</gene>
<dbReference type="RefSeq" id="WP_264141629.1">
    <property type="nucleotide sequence ID" value="NZ_JAOYEY010000023.1"/>
</dbReference>